<feature type="compositionally biased region" description="Basic and acidic residues" evidence="3">
    <location>
        <begin position="120"/>
        <end position="130"/>
    </location>
</feature>
<evidence type="ECO:0000313" key="4">
    <source>
        <dbReference type="Proteomes" id="UP000694941"/>
    </source>
</evidence>
<dbReference type="InterPro" id="IPR025888">
    <property type="entry name" value="MEI4"/>
</dbReference>
<keyword evidence="4" id="KW-1185">Reference proteome</keyword>
<dbReference type="RefSeq" id="XP_022237661.1">
    <property type="nucleotide sequence ID" value="XM_022381953.1"/>
</dbReference>
<gene>
    <name evidence="5" type="primary">LOC111085016</name>
</gene>
<dbReference type="PANTHER" id="PTHR28575:SF1">
    <property type="entry name" value="MEIOSIS-SPECIFIC PROTEIN MEI4"/>
    <property type="match status" value="1"/>
</dbReference>
<evidence type="ECO:0000256" key="2">
    <source>
        <dbReference type="ARBA" id="ARBA00093453"/>
    </source>
</evidence>
<dbReference type="Pfam" id="PF13971">
    <property type="entry name" value="Mei4"/>
    <property type="match status" value="1"/>
</dbReference>
<dbReference type="Proteomes" id="UP000694941">
    <property type="component" value="Unplaced"/>
</dbReference>
<dbReference type="GeneID" id="111085016"/>
<comment type="similarity">
    <text evidence="2">Belongs to the MEI4L family.</text>
</comment>
<name>A0ABM1S206_LIMPO</name>
<feature type="region of interest" description="Disordered" evidence="3">
    <location>
        <begin position="84"/>
        <end position="130"/>
    </location>
</feature>
<dbReference type="PANTHER" id="PTHR28575">
    <property type="entry name" value="MEIOSIS-SPECIFIC PROTEIN MEI4"/>
    <property type="match status" value="1"/>
</dbReference>
<proteinExistence type="inferred from homology"/>
<keyword evidence="1" id="KW-0469">Meiosis</keyword>
<evidence type="ECO:0000256" key="1">
    <source>
        <dbReference type="ARBA" id="ARBA00023254"/>
    </source>
</evidence>
<feature type="compositionally biased region" description="Polar residues" evidence="3">
    <location>
        <begin position="85"/>
        <end position="101"/>
    </location>
</feature>
<reference evidence="5" key="1">
    <citation type="submission" date="2025-08" db="UniProtKB">
        <authorList>
            <consortium name="RefSeq"/>
        </authorList>
    </citation>
    <scope>IDENTIFICATION</scope>
    <source>
        <tissue evidence="5">Muscle</tissue>
    </source>
</reference>
<accession>A0ABM1S206</accession>
<evidence type="ECO:0000313" key="5">
    <source>
        <dbReference type="RefSeq" id="XP_022237661.1"/>
    </source>
</evidence>
<organism evidence="4 5">
    <name type="scientific">Limulus polyphemus</name>
    <name type="common">Atlantic horseshoe crab</name>
    <dbReference type="NCBI Taxonomy" id="6850"/>
    <lineage>
        <taxon>Eukaryota</taxon>
        <taxon>Metazoa</taxon>
        <taxon>Ecdysozoa</taxon>
        <taxon>Arthropoda</taxon>
        <taxon>Chelicerata</taxon>
        <taxon>Merostomata</taxon>
        <taxon>Xiphosura</taxon>
        <taxon>Limulidae</taxon>
        <taxon>Limulus</taxon>
    </lineage>
</organism>
<sequence>MEKSQHNRTEKIQPQDRWIWRAKIAIALSIIQSKPPEVTVEEYVVYLACKIHRQQQEMNQRCEVLEKNILSLKQKLLIMELGGQEESSTETSGIQSEPDTQSTDDHLVKRRSGNKSQKSTRFERQERDSTPELTVKHHTNFFTRLLSLKSNMKVANRETVRISDVSVQDTIIESLQGLLEFISSDVGFKLKDVIREEALDVVKKLFLSTLLDSCRKKVQNICETFVKTIAKAIMESTDINQHYLQDHRSYILSSLAKSVPLLESVFETLVTEVIKFATYLRGCDRNTARAAALRPPSKDSSPFPTALNSELSNYFDSDSRYGVITKKWF</sequence>
<evidence type="ECO:0000256" key="3">
    <source>
        <dbReference type="SAM" id="MobiDB-lite"/>
    </source>
</evidence>
<protein>
    <submittedName>
        <fullName evidence="5">Uncharacterized protein LOC111085016</fullName>
    </submittedName>
</protein>